<dbReference type="AlphaFoldDB" id="A0A3A9ZH09"/>
<keyword evidence="4" id="KW-1185">Reference proteome</keyword>
<proteinExistence type="predicted"/>
<dbReference type="GO" id="GO:0003796">
    <property type="term" value="F:lysozyme activity"/>
    <property type="evidence" value="ECO:0007669"/>
    <property type="project" value="InterPro"/>
</dbReference>
<evidence type="ECO:0000256" key="1">
    <source>
        <dbReference type="ARBA" id="ARBA00022529"/>
    </source>
</evidence>
<keyword evidence="1" id="KW-0929">Antimicrobial</keyword>
<gene>
    <name evidence="3" type="ORF">D7294_00230</name>
</gene>
<evidence type="ECO:0000313" key="3">
    <source>
        <dbReference type="EMBL" id="RKN46697.1"/>
    </source>
</evidence>
<name>A0A3A9ZH09_9ACTN</name>
<keyword evidence="2" id="KW-0081">Bacteriolytic enzyme</keyword>
<protein>
    <submittedName>
        <fullName evidence="3">Uncharacterized protein</fullName>
    </submittedName>
</protein>
<dbReference type="Proteomes" id="UP000272474">
    <property type="component" value="Unassembled WGS sequence"/>
</dbReference>
<accession>A0A3A9ZH09</accession>
<evidence type="ECO:0000313" key="4">
    <source>
        <dbReference type="Proteomes" id="UP000272474"/>
    </source>
</evidence>
<dbReference type="EMBL" id="RBAL01000001">
    <property type="protein sequence ID" value="RKN46697.1"/>
    <property type="molecule type" value="Genomic_DNA"/>
</dbReference>
<comment type="caution">
    <text evidence="3">The sequence shown here is derived from an EMBL/GenBank/DDBJ whole genome shotgun (WGS) entry which is preliminary data.</text>
</comment>
<organism evidence="3 4">
    <name type="scientific">Streptomyces hoynatensis</name>
    <dbReference type="NCBI Taxonomy" id="1141874"/>
    <lineage>
        <taxon>Bacteria</taxon>
        <taxon>Bacillati</taxon>
        <taxon>Actinomycetota</taxon>
        <taxon>Actinomycetes</taxon>
        <taxon>Kitasatosporales</taxon>
        <taxon>Streptomycetaceae</taxon>
        <taxon>Streptomyces</taxon>
    </lineage>
</organism>
<dbReference type="GO" id="GO:0042742">
    <property type="term" value="P:defense response to bacterium"/>
    <property type="evidence" value="ECO:0007669"/>
    <property type="project" value="UniProtKB-KW"/>
</dbReference>
<evidence type="ECO:0000256" key="2">
    <source>
        <dbReference type="ARBA" id="ARBA00022638"/>
    </source>
</evidence>
<dbReference type="Gene3D" id="1.10.530.40">
    <property type="match status" value="1"/>
</dbReference>
<dbReference type="InterPro" id="IPR023347">
    <property type="entry name" value="Lysozyme_dom_sf"/>
</dbReference>
<dbReference type="GO" id="GO:0031640">
    <property type="term" value="P:killing of cells of another organism"/>
    <property type="evidence" value="ECO:0007669"/>
    <property type="project" value="UniProtKB-KW"/>
</dbReference>
<sequence length="422" mass="46705">MRSSVRSAFPFFSERLEGRVNHMYLNKLGNVTIGVGNKIDPVQDALNLSGLGATLLVDATGAAATEAERFRGLLRTTRKVKDLVTDQEKEVTEASPMMKAYTQKMQEYIAAQTTYNNKRVAATAATGPQGVAAVADWSANAQLYLMQVKAAEDAWTSDGYRNDVDQIQAYIAQTTEKSLLLWKENLKRFYNDALANAVAPGQRFYYTTVAPGDFATAAGWTEYGMHHSMVDTTTHSETTSWSVGGDVWWGFWHAGGDATETSTTYDTSFQIEDFGLSYKMTQAQIIRPWFYPEFFINRGWTLRKGEGWTFDKMPSDGARPPEGMFVGYPMQAVFVRDVTIRSAGFQQAYHQYASQFGADARVGWGPFTLSGSYGHTESGDHFHAEDDGAAIKVPGMQVIAFVNHLLGKTPDPLPDIPEGDFV</sequence>
<reference evidence="3 4" key="1">
    <citation type="journal article" date="2014" name="Int. J. Syst. Evol. Microbiol.">
        <title>Streptomyces hoynatensis sp. nov., isolated from deep marine sediment.</title>
        <authorList>
            <person name="Veyisoglu A."/>
            <person name="Sahin N."/>
        </authorList>
    </citation>
    <scope>NUCLEOTIDE SEQUENCE [LARGE SCALE GENOMIC DNA]</scope>
    <source>
        <strain evidence="3 4">KCTC 29097</strain>
    </source>
</reference>